<sequence length="72" mass="7897">MPEENVVVFARVYKNQRVLVAINRGEACEVVVEDSPLLDVGEWQLKEGSGALHDGVLTLPAISACVWFSRQG</sequence>
<reference evidence="1 2" key="1">
    <citation type="submission" date="2019-03" db="EMBL/GenBank/DDBJ databases">
        <authorList>
            <consortium name="Pathogen Informatics"/>
        </authorList>
    </citation>
    <scope>NUCLEOTIDE SEQUENCE [LARGE SCALE GENOMIC DNA]</scope>
    <source>
        <strain evidence="1 2">NCTC13038</strain>
    </source>
</reference>
<name>A0A485B3F8_RAOTE</name>
<dbReference type="Gene3D" id="2.60.40.1180">
    <property type="entry name" value="Golgi alpha-mannosidase II"/>
    <property type="match status" value="1"/>
</dbReference>
<dbReference type="InterPro" id="IPR013780">
    <property type="entry name" value="Glyco_hydro_b"/>
</dbReference>
<dbReference type="SUPFAM" id="SSF51011">
    <property type="entry name" value="Glycosyl hydrolase domain"/>
    <property type="match status" value="1"/>
</dbReference>
<evidence type="ECO:0000313" key="1">
    <source>
        <dbReference type="EMBL" id="VFS66982.1"/>
    </source>
</evidence>
<proteinExistence type="predicted"/>
<dbReference type="Proteomes" id="UP000332594">
    <property type="component" value="Unassembled WGS sequence"/>
</dbReference>
<evidence type="ECO:0000313" key="2">
    <source>
        <dbReference type="Proteomes" id="UP000332594"/>
    </source>
</evidence>
<accession>A0A485B3F8</accession>
<dbReference type="EMBL" id="CAADJG010000002">
    <property type="protein sequence ID" value="VFS66982.1"/>
    <property type="molecule type" value="Genomic_DNA"/>
</dbReference>
<gene>
    <name evidence="1" type="ORF">NCTC13038_00980</name>
</gene>
<organism evidence="1 2">
    <name type="scientific">Raoultella terrigena</name>
    <name type="common">Klebsiella terrigena</name>
    <dbReference type="NCBI Taxonomy" id="577"/>
    <lineage>
        <taxon>Bacteria</taxon>
        <taxon>Pseudomonadati</taxon>
        <taxon>Pseudomonadota</taxon>
        <taxon>Gammaproteobacteria</taxon>
        <taxon>Enterobacterales</taxon>
        <taxon>Enterobacteriaceae</taxon>
        <taxon>Klebsiella/Raoultella group</taxon>
        <taxon>Raoultella</taxon>
    </lineage>
</organism>
<protein>
    <submittedName>
        <fullName evidence="1">Maltodextrin glucosidase</fullName>
    </submittedName>
</protein>
<dbReference type="AlphaFoldDB" id="A0A485B3F8"/>